<proteinExistence type="inferred from homology"/>
<evidence type="ECO:0000256" key="4">
    <source>
        <dbReference type="ARBA" id="ARBA00022801"/>
    </source>
</evidence>
<organism evidence="7 8">
    <name type="scientific">Candidatus Terrybacteria bacterium CG10_big_fil_rev_8_21_14_0_10_41_10</name>
    <dbReference type="NCBI Taxonomy" id="1975026"/>
    <lineage>
        <taxon>Bacteria</taxon>
        <taxon>Candidatus Terryibacteriota</taxon>
    </lineage>
</organism>
<evidence type="ECO:0000313" key="7">
    <source>
        <dbReference type="EMBL" id="PJE73978.1"/>
    </source>
</evidence>
<dbReference type="Pfam" id="PF00293">
    <property type="entry name" value="NUDIX"/>
    <property type="match status" value="1"/>
</dbReference>
<dbReference type="GO" id="GO:0046872">
    <property type="term" value="F:metal ion binding"/>
    <property type="evidence" value="ECO:0007669"/>
    <property type="project" value="UniProtKB-KW"/>
</dbReference>
<evidence type="ECO:0000256" key="1">
    <source>
        <dbReference type="ARBA" id="ARBA00001946"/>
    </source>
</evidence>
<reference evidence="8" key="1">
    <citation type="submission" date="2017-09" db="EMBL/GenBank/DDBJ databases">
        <title>Depth-based differentiation of microbial function through sediment-hosted aquifers and enrichment of novel symbionts in the deep terrestrial subsurface.</title>
        <authorList>
            <person name="Probst A.J."/>
            <person name="Ladd B."/>
            <person name="Jarett J.K."/>
            <person name="Geller-Mcgrath D.E."/>
            <person name="Sieber C.M.K."/>
            <person name="Emerson J.B."/>
            <person name="Anantharaman K."/>
            <person name="Thomas B.C."/>
            <person name="Malmstrom R."/>
            <person name="Stieglmeier M."/>
            <person name="Klingl A."/>
            <person name="Woyke T."/>
            <person name="Ryan C.M."/>
            <person name="Banfield J.F."/>
        </authorList>
    </citation>
    <scope>NUCLEOTIDE SEQUENCE [LARGE SCALE GENOMIC DNA]</scope>
</reference>
<evidence type="ECO:0000259" key="6">
    <source>
        <dbReference type="PROSITE" id="PS51462"/>
    </source>
</evidence>
<comment type="caution">
    <text evidence="7">The sequence shown here is derived from an EMBL/GenBank/DDBJ whole genome shotgun (WGS) entry which is preliminary data.</text>
</comment>
<name>A0A2M8LBJ2_9BACT</name>
<evidence type="ECO:0000313" key="8">
    <source>
        <dbReference type="Proteomes" id="UP000230959"/>
    </source>
</evidence>
<evidence type="ECO:0000256" key="3">
    <source>
        <dbReference type="ARBA" id="ARBA00022723"/>
    </source>
</evidence>
<protein>
    <recommendedName>
        <fullName evidence="6">Nudix hydrolase domain-containing protein</fullName>
    </recommendedName>
</protein>
<dbReference type="PANTHER" id="PTHR43758:SF8">
    <property type="entry name" value="8-OXO-DGTP DIPHOSPHATASE YTKD-RELATED"/>
    <property type="match status" value="1"/>
</dbReference>
<sequence>MVPLHGTETIEDAAKRETKEEIDVILKELNKVAELSFYFPHNSAWDQMVHVYFSENLGGVPKESEEMNLKWFPKNECEKF</sequence>
<dbReference type="GO" id="GO:0016818">
    <property type="term" value="F:hydrolase activity, acting on acid anhydrides, in phosphorus-containing anhydrides"/>
    <property type="evidence" value="ECO:0007669"/>
    <property type="project" value="TreeGrafter"/>
</dbReference>
<comment type="cofactor">
    <cofactor evidence="1">
        <name>Mg(2+)</name>
        <dbReference type="ChEBI" id="CHEBI:18420"/>
    </cofactor>
</comment>
<dbReference type="EMBL" id="PFER01000004">
    <property type="protein sequence ID" value="PJE73978.1"/>
    <property type="molecule type" value="Genomic_DNA"/>
</dbReference>
<keyword evidence="5" id="KW-0460">Magnesium</keyword>
<dbReference type="Gene3D" id="3.90.79.10">
    <property type="entry name" value="Nucleoside Triphosphate Pyrophosphohydrolase"/>
    <property type="match status" value="1"/>
</dbReference>
<gene>
    <name evidence="7" type="ORF">COV02_00280</name>
</gene>
<dbReference type="InterPro" id="IPR000086">
    <property type="entry name" value="NUDIX_hydrolase_dom"/>
</dbReference>
<evidence type="ECO:0000256" key="5">
    <source>
        <dbReference type="ARBA" id="ARBA00022842"/>
    </source>
</evidence>
<dbReference type="Proteomes" id="UP000230959">
    <property type="component" value="Unassembled WGS sequence"/>
</dbReference>
<dbReference type="AlphaFoldDB" id="A0A2M8LBJ2"/>
<dbReference type="InterPro" id="IPR015797">
    <property type="entry name" value="NUDIX_hydrolase-like_dom_sf"/>
</dbReference>
<keyword evidence="4" id="KW-0378">Hydrolase</keyword>
<feature type="domain" description="Nudix hydrolase" evidence="6">
    <location>
        <begin position="1"/>
        <end position="80"/>
    </location>
</feature>
<dbReference type="SUPFAM" id="SSF55811">
    <property type="entry name" value="Nudix"/>
    <property type="match status" value="1"/>
</dbReference>
<accession>A0A2M8LBJ2</accession>
<dbReference type="GO" id="GO:0005737">
    <property type="term" value="C:cytoplasm"/>
    <property type="evidence" value="ECO:0007669"/>
    <property type="project" value="TreeGrafter"/>
</dbReference>
<keyword evidence="3" id="KW-0479">Metal-binding</keyword>
<dbReference type="PROSITE" id="PS51462">
    <property type="entry name" value="NUDIX"/>
    <property type="match status" value="1"/>
</dbReference>
<dbReference type="PANTHER" id="PTHR43758">
    <property type="entry name" value="7,8-DIHYDRO-8-OXOGUANINE TRIPHOSPHATASE"/>
    <property type="match status" value="1"/>
</dbReference>
<comment type="similarity">
    <text evidence="2">Belongs to the Nudix hydrolase family.</text>
</comment>
<evidence type="ECO:0000256" key="2">
    <source>
        <dbReference type="ARBA" id="ARBA00005582"/>
    </source>
</evidence>